<evidence type="ECO:0000259" key="2">
    <source>
        <dbReference type="Pfam" id="PF02776"/>
    </source>
</evidence>
<organism evidence="3">
    <name type="scientific">marine metagenome</name>
    <dbReference type="NCBI Taxonomy" id="408172"/>
    <lineage>
        <taxon>unclassified sequences</taxon>
        <taxon>metagenomes</taxon>
        <taxon>ecological metagenomes</taxon>
    </lineage>
</organism>
<dbReference type="Gene3D" id="3.40.50.970">
    <property type="match status" value="1"/>
</dbReference>
<feature type="domain" description="Thiamine pyrophosphate enzyme N-terminal TPP-binding" evidence="2">
    <location>
        <begin position="10"/>
        <end position="136"/>
    </location>
</feature>
<dbReference type="SUPFAM" id="SSF52518">
    <property type="entry name" value="Thiamin diphosphate-binding fold (THDP-binding)"/>
    <property type="match status" value="1"/>
</dbReference>
<dbReference type="EMBL" id="UINC01045348">
    <property type="protein sequence ID" value="SVB52014.1"/>
    <property type="molecule type" value="Genomic_DNA"/>
</dbReference>
<dbReference type="PANTHER" id="PTHR18968">
    <property type="entry name" value="THIAMINE PYROPHOSPHATE ENZYMES"/>
    <property type="match status" value="1"/>
</dbReference>
<reference evidence="3" key="1">
    <citation type="submission" date="2018-05" db="EMBL/GenBank/DDBJ databases">
        <authorList>
            <person name="Lanie J.A."/>
            <person name="Ng W.-L."/>
            <person name="Kazmierczak K.M."/>
            <person name="Andrzejewski T.M."/>
            <person name="Davidsen T.M."/>
            <person name="Wayne K.J."/>
            <person name="Tettelin H."/>
            <person name="Glass J.I."/>
            <person name="Rusch D."/>
            <person name="Podicherti R."/>
            <person name="Tsui H.-C.T."/>
            <person name="Winkler M.E."/>
        </authorList>
    </citation>
    <scope>NUCLEOTIDE SEQUENCE</scope>
</reference>
<dbReference type="InterPro" id="IPR045229">
    <property type="entry name" value="TPP_enz"/>
</dbReference>
<gene>
    <name evidence="3" type="ORF">METZ01_LOCUS204868</name>
</gene>
<feature type="non-terminal residue" evidence="3">
    <location>
        <position position="223"/>
    </location>
</feature>
<dbReference type="CDD" id="cd07035">
    <property type="entry name" value="TPP_PYR_POX_like"/>
    <property type="match status" value="1"/>
</dbReference>
<dbReference type="Pfam" id="PF02776">
    <property type="entry name" value="TPP_enzyme_N"/>
    <property type="match status" value="1"/>
</dbReference>
<dbReference type="GO" id="GO:0009099">
    <property type="term" value="P:L-valine biosynthetic process"/>
    <property type="evidence" value="ECO:0007669"/>
    <property type="project" value="TreeGrafter"/>
</dbReference>
<dbReference type="GO" id="GO:0050660">
    <property type="term" value="F:flavin adenine dinucleotide binding"/>
    <property type="evidence" value="ECO:0007669"/>
    <property type="project" value="TreeGrafter"/>
</dbReference>
<dbReference type="GO" id="GO:0005948">
    <property type="term" value="C:acetolactate synthase complex"/>
    <property type="evidence" value="ECO:0007669"/>
    <property type="project" value="TreeGrafter"/>
</dbReference>
<name>A0A382EPC6_9ZZZZ</name>
<evidence type="ECO:0000256" key="1">
    <source>
        <dbReference type="ARBA" id="ARBA00007812"/>
    </source>
</evidence>
<dbReference type="GO" id="GO:0009097">
    <property type="term" value="P:isoleucine biosynthetic process"/>
    <property type="evidence" value="ECO:0007669"/>
    <property type="project" value="TreeGrafter"/>
</dbReference>
<dbReference type="GO" id="GO:0030976">
    <property type="term" value="F:thiamine pyrophosphate binding"/>
    <property type="evidence" value="ECO:0007669"/>
    <property type="project" value="InterPro"/>
</dbReference>
<protein>
    <recommendedName>
        <fullName evidence="2">Thiamine pyrophosphate enzyme N-terminal TPP-binding domain-containing protein</fullName>
    </recommendedName>
</protein>
<dbReference type="InterPro" id="IPR012001">
    <property type="entry name" value="Thiamin_PyroP_enz_TPP-bd_dom"/>
</dbReference>
<proteinExistence type="inferred from homology"/>
<sequence length="223" mass="24155">MSKTVQVSSVAEAYLELLAARGIDYFFGNGGTDFAPIVEAYANRFAKEETLPRPIPVPHEITAMAMAHGYTLVTGKPQVVMVHTLPGTANATGGVINAFRSNTPMLFTAGRTPITEGDLKGSRDGGIHWGQESFDQGSMVREWVKWDYELRPDADLEGVVDRALAISQSEPAGPVSLTLPREVLAKSLEEFTYNESPRMNAADAIMPPPDLIHKTARVLASAK</sequence>
<evidence type="ECO:0000313" key="3">
    <source>
        <dbReference type="EMBL" id="SVB52014.1"/>
    </source>
</evidence>
<dbReference type="InterPro" id="IPR029061">
    <property type="entry name" value="THDP-binding"/>
</dbReference>
<dbReference type="AlphaFoldDB" id="A0A382EPC6"/>
<dbReference type="PANTHER" id="PTHR18968:SF13">
    <property type="entry name" value="ACETOLACTATE SYNTHASE CATALYTIC SUBUNIT, MITOCHONDRIAL"/>
    <property type="match status" value="1"/>
</dbReference>
<dbReference type="GO" id="GO:0003984">
    <property type="term" value="F:acetolactate synthase activity"/>
    <property type="evidence" value="ECO:0007669"/>
    <property type="project" value="TreeGrafter"/>
</dbReference>
<comment type="similarity">
    <text evidence="1">Belongs to the TPP enzyme family.</text>
</comment>
<accession>A0A382EPC6</accession>